<organism evidence="2 4">
    <name type="scientific">Kribbella speibonae</name>
    <dbReference type="NCBI Taxonomy" id="1572660"/>
    <lineage>
        <taxon>Bacteria</taxon>
        <taxon>Bacillati</taxon>
        <taxon>Actinomycetota</taxon>
        <taxon>Actinomycetes</taxon>
        <taxon>Propionibacteriales</taxon>
        <taxon>Kribbellaceae</taxon>
        <taxon>Kribbella</taxon>
    </lineage>
</organism>
<dbReference type="Proteomes" id="UP000292385">
    <property type="component" value="Unassembled WGS sequence"/>
</dbReference>
<gene>
    <name evidence="1" type="ORF">E0H58_16220</name>
    <name evidence="2" type="ORF">E0H92_14920</name>
</gene>
<dbReference type="EMBL" id="SJJY01000002">
    <property type="protein sequence ID" value="TCC25649.1"/>
    <property type="molecule type" value="Genomic_DNA"/>
</dbReference>
<evidence type="ECO:0000313" key="3">
    <source>
        <dbReference type="Proteomes" id="UP000292385"/>
    </source>
</evidence>
<keyword evidence="3" id="KW-1185">Reference proteome</keyword>
<accession>A0A4R0J105</accession>
<evidence type="ECO:0000313" key="2">
    <source>
        <dbReference type="EMBL" id="TCC37776.1"/>
    </source>
</evidence>
<reference evidence="3 4" key="1">
    <citation type="submission" date="2019-02" db="EMBL/GenBank/DDBJ databases">
        <title>Kribbella capetownensis sp. nov. and Kribbella speibonae sp. nov., isolated from soil.</title>
        <authorList>
            <person name="Curtis S.M."/>
            <person name="Norton I."/>
            <person name="Everest G.J."/>
            <person name="Meyers P.R."/>
        </authorList>
    </citation>
    <scope>NUCLEOTIDE SEQUENCE [LARGE SCALE GENOMIC DNA]</scope>
    <source>
        <strain evidence="1 3">SK5</strain>
        <strain evidence="2 4">YM55</strain>
    </source>
</reference>
<dbReference type="Proteomes" id="UP000294225">
    <property type="component" value="Unassembled WGS sequence"/>
</dbReference>
<protein>
    <submittedName>
        <fullName evidence="2">Uncharacterized protein</fullName>
    </submittedName>
</protein>
<evidence type="ECO:0000313" key="1">
    <source>
        <dbReference type="EMBL" id="TCC25649.1"/>
    </source>
</evidence>
<name>A0A4R0J105_9ACTN</name>
<proteinExistence type="predicted"/>
<dbReference type="EMBL" id="SJKC01000002">
    <property type="protein sequence ID" value="TCC37776.1"/>
    <property type="molecule type" value="Genomic_DNA"/>
</dbReference>
<comment type="caution">
    <text evidence="2">The sequence shown here is derived from an EMBL/GenBank/DDBJ whole genome shotgun (WGS) entry which is preliminary data.</text>
</comment>
<dbReference type="AlphaFoldDB" id="A0A4R0J105"/>
<dbReference type="RefSeq" id="WP_131462100.1">
    <property type="nucleotide sequence ID" value="NZ_SJJY01000002.1"/>
</dbReference>
<sequence>MRESSESLPDHCWLEIGPPENPDRRIVDLTCDQSLTFAGEGVLCSSHSSIRTTYGVSYEASLRLGPEELDQDEVQDRLGQLVTALGPDHLPVLPERLKRFF</sequence>
<evidence type="ECO:0000313" key="4">
    <source>
        <dbReference type="Proteomes" id="UP000294225"/>
    </source>
</evidence>